<feature type="transmembrane region" description="Helical" evidence="5">
    <location>
        <begin position="119"/>
        <end position="137"/>
    </location>
</feature>
<feature type="transmembrane region" description="Helical" evidence="5">
    <location>
        <begin position="73"/>
        <end position="90"/>
    </location>
</feature>
<feature type="domain" description="Signal transduction histidine kinase subgroup 3 dimerisation and phosphoacceptor" evidence="6">
    <location>
        <begin position="193"/>
        <end position="255"/>
    </location>
</feature>
<dbReference type="SUPFAM" id="SSF55874">
    <property type="entry name" value="ATPase domain of HSP90 chaperone/DNA topoisomerase II/histidine kinase"/>
    <property type="match status" value="1"/>
</dbReference>
<dbReference type="InterPro" id="IPR050482">
    <property type="entry name" value="Sensor_HK_TwoCompSys"/>
</dbReference>
<evidence type="ECO:0000256" key="4">
    <source>
        <dbReference type="SAM" id="MobiDB-lite"/>
    </source>
</evidence>
<keyword evidence="2 7" id="KW-0418">Kinase</keyword>
<keyword evidence="1" id="KW-0808">Transferase</keyword>
<dbReference type="CDD" id="cd16917">
    <property type="entry name" value="HATPase_UhpB-NarQ-NarX-like"/>
    <property type="match status" value="1"/>
</dbReference>
<dbReference type="RefSeq" id="WP_345002960.1">
    <property type="nucleotide sequence ID" value="NZ_BAAAXV010000012.1"/>
</dbReference>
<organism evidence="7 8">
    <name type="scientific">Nonomuraea helvata</name>
    <dbReference type="NCBI Taxonomy" id="37484"/>
    <lineage>
        <taxon>Bacteria</taxon>
        <taxon>Bacillati</taxon>
        <taxon>Actinomycetota</taxon>
        <taxon>Actinomycetes</taxon>
        <taxon>Streptosporangiales</taxon>
        <taxon>Streptosporangiaceae</taxon>
        <taxon>Nonomuraea</taxon>
    </lineage>
</organism>
<keyword evidence="5" id="KW-0472">Membrane</keyword>
<comment type="caution">
    <text evidence="7">The sequence shown here is derived from an EMBL/GenBank/DDBJ whole genome shotgun (WGS) entry which is preliminary data.</text>
</comment>
<evidence type="ECO:0000256" key="1">
    <source>
        <dbReference type="ARBA" id="ARBA00022679"/>
    </source>
</evidence>
<dbReference type="Gene3D" id="3.30.565.10">
    <property type="entry name" value="Histidine kinase-like ATPase, C-terminal domain"/>
    <property type="match status" value="1"/>
</dbReference>
<dbReference type="PANTHER" id="PTHR24421:SF63">
    <property type="entry name" value="SENSOR HISTIDINE KINASE DESK"/>
    <property type="match status" value="1"/>
</dbReference>
<feature type="transmembrane region" description="Helical" evidence="5">
    <location>
        <begin position="143"/>
        <end position="166"/>
    </location>
</feature>
<dbReference type="GO" id="GO:0016301">
    <property type="term" value="F:kinase activity"/>
    <property type="evidence" value="ECO:0007669"/>
    <property type="project" value="UniProtKB-KW"/>
</dbReference>
<dbReference type="EMBL" id="JBHMBW010000009">
    <property type="protein sequence ID" value="MFB9623607.1"/>
    <property type="molecule type" value="Genomic_DNA"/>
</dbReference>
<keyword evidence="5" id="KW-1133">Transmembrane helix</keyword>
<proteinExistence type="predicted"/>
<evidence type="ECO:0000313" key="7">
    <source>
        <dbReference type="EMBL" id="MFB9623607.1"/>
    </source>
</evidence>
<dbReference type="Gene3D" id="1.20.5.1930">
    <property type="match status" value="1"/>
</dbReference>
<feature type="transmembrane region" description="Helical" evidence="5">
    <location>
        <begin position="45"/>
        <end position="61"/>
    </location>
</feature>
<dbReference type="Pfam" id="PF07730">
    <property type="entry name" value="HisKA_3"/>
    <property type="match status" value="1"/>
</dbReference>
<evidence type="ECO:0000313" key="8">
    <source>
        <dbReference type="Proteomes" id="UP001589532"/>
    </source>
</evidence>
<keyword evidence="3" id="KW-0902">Two-component regulatory system</keyword>
<gene>
    <name evidence="7" type="ORF">ACFFSA_11010</name>
</gene>
<evidence type="ECO:0000256" key="2">
    <source>
        <dbReference type="ARBA" id="ARBA00022777"/>
    </source>
</evidence>
<dbReference type="InterPro" id="IPR036890">
    <property type="entry name" value="HATPase_C_sf"/>
</dbReference>
<dbReference type="Proteomes" id="UP001589532">
    <property type="component" value="Unassembled WGS sequence"/>
</dbReference>
<evidence type="ECO:0000256" key="5">
    <source>
        <dbReference type="SAM" id="Phobius"/>
    </source>
</evidence>
<keyword evidence="8" id="KW-1185">Reference proteome</keyword>
<reference evidence="7 8" key="1">
    <citation type="submission" date="2024-09" db="EMBL/GenBank/DDBJ databases">
        <authorList>
            <person name="Sun Q."/>
            <person name="Mori K."/>
        </authorList>
    </citation>
    <scope>NUCLEOTIDE SEQUENCE [LARGE SCALE GENOMIC DNA]</scope>
    <source>
        <strain evidence="7 8">JCM 3143</strain>
    </source>
</reference>
<evidence type="ECO:0000259" key="6">
    <source>
        <dbReference type="Pfam" id="PF07730"/>
    </source>
</evidence>
<keyword evidence="5" id="KW-0812">Transmembrane</keyword>
<dbReference type="InterPro" id="IPR011712">
    <property type="entry name" value="Sig_transdc_His_kin_sub3_dim/P"/>
</dbReference>
<name>A0ABV5RVZ0_9ACTN</name>
<feature type="region of interest" description="Disordered" evidence="4">
    <location>
        <begin position="342"/>
        <end position="400"/>
    </location>
</feature>
<evidence type="ECO:0000256" key="3">
    <source>
        <dbReference type="ARBA" id="ARBA00023012"/>
    </source>
</evidence>
<protein>
    <submittedName>
        <fullName evidence="7">Sensor histidine kinase</fullName>
    </submittedName>
</protein>
<sequence>MTLSIPPRWVLRHPHWPLIALHVPLAVQVPVYTSLGTDGSPPSDPLPAILAAAAILGLQLRHSLAAARGERPAGWRWSFAALLLLTYAPLWVLNVNWIAICILLLASTVMLLRGRTMWALAAAQLAVYVVFQVIATVRTPGFSVWQVVILALYAVVVPSLFAAALVGGARLVRLLNELEAARTELAATAVGEERIRVSRDLHDLLGQSLSAISLKGDLALRLLTRDATAARAEIESLTGVARDALHDVRAITRDQHTVSLRTEIDGAAALLGAAGVDTRLDVADLPPLPASAQSALAWAIREGTTNLLRHSDAGSCTITLSRQRGRIRLDIVNDGVRSVAGHALSDGPRDGLSDGPRNGKQHGSGLAGVAERAKAASGSSDAGVHDGRFRLSVEVPEEVA</sequence>
<accession>A0ABV5RVZ0</accession>
<dbReference type="PANTHER" id="PTHR24421">
    <property type="entry name" value="NITRATE/NITRITE SENSOR PROTEIN NARX-RELATED"/>
    <property type="match status" value="1"/>
</dbReference>